<dbReference type="STRING" id="493475.GARC_0349"/>
<dbReference type="Pfam" id="PF25881">
    <property type="entry name" value="HH_YBHG"/>
    <property type="match status" value="1"/>
</dbReference>
<name>K6Y0D1_9ALTE</name>
<dbReference type="Gene3D" id="2.40.50.100">
    <property type="match status" value="1"/>
</dbReference>
<evidence type="ECO:0000256" key="1">
    <source>
        <dbReference type="ARBA" id="ARBA00004196"/>
    </source>
</evidence>
<dbReference type="PANTHER" id="PTHR32347">
    <property type="entry name" value="EFFLUX SYSTEM COMPONENT YKNX-RELATED"/>
    <property type="match status" value="1"/>
</dbReference>
<dbReference type="EMBL" id="BAEO01000006">
    <property type="protein sequence ID" value="GAC17331.1"/>
    <property type="molecule type" value="Genomic_DNA"/>
</dbReference>
<dbReference type="Gene3D" id="1.10.287.470">
    <property type="entry name" value="Helix hairpin bin"/>
    <property type="match status" value="2"/>
</dbReference>
<dbReference type="GO" id="GO:0030313">
    <property type="term" value="C:cell envelope"/>
    <property type="evidence" value="ECO:0007669"/>
    <property type="project" value="UniProtKB-SubCell"/>
</dbReference>
<comment type="caution">
    <text evidence="4">The sequence shown here is derived from an EMBL/GenBank/DDBJ whole genome shotgun (WGS) entry which is preliminary data.</text>
</comment>
<keyword evidence="5" id="KW-1185">Reference proteome</keyword>
<gene>
    <name evidence="4" type="ORF">GARC_0349</name>
</gene>
<accession>K6Y0D1</accession>
<dbReference type="InterPro" id="IPR059052">
    <property type="entry name" value="HH_YbhG-like"/>
</dbReference>
<dbReference type="RefSeq" id="WP_007616094.1">
    <property type="nucleotide sequence ID" value="NZ_BAEO01000006.1"/>
</dbReference>
<dbReference type="eggNOG" id="COG0845">
    <property type="taxonomic scope" value="Bacteria"/>
</dbReference>
<evidence type="ECO:0000313" key="4">
    <source>
        <dbReference type="EMBL" id="GAC17331.1"/>
    </source>
</evidence>
<feature type="domain" description="YbhG-like alpha-helical hairpin" evidence="3">
    <location>
        <begin position="74"/>
        <end position="202"/>
    </location>
</feature>
<sequence length="323" mass="34700">MKNLIEITNIKYVIVILTTLLACLGCEDDSPSLALGTLERDRIAHTATANEVVVALPIARGARVNVGDVLVQLDNRQQSALTVKAQAYVAEAQANLEKYRNGARPEEVAAASAKLQGAKAALTESDAAYLRAKNLLAKGLVSQASLDQALASKDSNSAAVQAAQEELLILTNGTRHEDLLMAAANLAVMQAALASENKKLEDLTVTATRDGLLDNLPWNLGERVTLGSPVAIVLAGHTPYARIYVPEPYRIKIKAGDDLIIHVDGLAKTITGKVRWISSEPAFTPYYALNQEERARLMYLAEVQLPDSYAELPNGVAVQVELP</sequence>
<proteinExistence type="predicted"/>
<protein>
    <submittedName>
        <fullName evidence="4">HlyD family secretion protein</fullName>
    </submittedName>
</protein>
<evidence type="ECO:0000259" key="3">
    <source>
        <dbReference type="Pfam" id="PF25881"/>
    </source>
</evidence>
<comment type="subcellular location">
    <subcellularLocation>
        <location evidence="1">Cell envelope</location>
    </subcellularLocation>
</comment>
<dbReference type="Proteomes" id="UP000006327">
    <property type="component" value="Unassembled WGS sequence"/>
</dbReference>
<keyword evidence="2" id="KW-0175">Coiled coil</keyword>
<dbReference type="PROSITE" id="PS51257">
    <property type="entry name" value="PROKAR_LIPOPROTEIN"/>
    <property type="match status" value="1"/>
</dbReference>
<evidence type="ECO:0000256" key="2">
    <source>
        <dbReference type="ARBA" id="ARBA00023054"/>
    </source>
</evidence>
<organism evidence="4 5">
    <name type="scientific">Paraglaciecola arctica BSs20135</name>
    <dbReference type="NCBI Taxonomy" id="493475"/>
    <lineage>
        <taxon>Bacteria</taxon>
        <taxon>Pseudomonadati</taxon>
        <taxon>Pseudomonadota</taxon>
        <taxon>Gammaproteobacteria</taxon>
        <taxon>Alteromonadales</taxon>
        <taxon>Alteromonadaceae</taxon>
        <taxon>Paraglaciecola</taxon>
    </lineage>
</organism>
<dbReference type="AlphaFoldDB" id="K6Y0D1"/>
<reference evidence="4 5" key="1">
    <citation type="journal article" date="2017" name="Antonie Van Leeuwenhoek">
        <title>Rhizobium rhizosphaerae sp. nov., a novel species isolated from rice rhizosphere.</title>
        <authorList>
            <person name="Zhao J.J."/>
            <person name="Zhang J."/>
            <person name="Zhang R.J."/>
            <person name="Zhang C.W."/>
            <person name="Yin H.Q."/>
            <person name="Zhang X.X."/>
        </authorList>
    </citation>
    <scope>NUCLEOTIDE SEQUENCE [LARGE SCALE GENOMIC DNA]</scope>
    <source>
        <strain evidence="4 5">BSs20135</strain>
    </source>
</reference>
<dbReference type="OrthoDB" id="8558741at2"/>
<evidence type="ECO:0000313" key="5">
    <source>
        <dbReference type="Proteomes" id="UP000006327"/>
    </source>
</evidence>
<dbReference type="PANTHER" id="PTHR32347:SF29">
    <property type="entry name" value="UPF0194 MEMBRANE PROTEIN YBHG"/>
    <property type="match status" value="1"/>
</dbReference>
<dbReference type="InterPro" id="IPR050465">
    <property type="entry name" value="UPF0194_transport"/>
</dbReference>